<organism evidence="1 2">
    <name type="scientific">Saccharibacillus sacchari</name>
    <dbReference type="NCBI Taxonomy" id="456493"/>
    <lineage>
        <taxon>Bacteria</taxon>
        <taxon>Bacillati</taxon>
        <taxon>Bacillota</taxon>
        <taxon>Bacilli</taxon>
        <taxon>Bacillales</taxon>
        <taxon>Paenibacillaceae</taxon>
        <taxon>Saccharibacillus</taxon>
    </lineage>
</organism>
<dbReference type="EMBL" id="JBBKAR010000035">
    <property type="protein sequence ID" value="MEJ8304979.1"/>
    <property type="molecule type" value="Genomic_DNA"/>
</dbReference>
<evidence type="ECO:0000313" key="1">
    <source>
        <dbReference type="EMBL" id="MEJ8304979.1"/>
    </source>
</evidence>
<sequence length="226" mass="25099">MKSFFGTLLDPKRLILMLIGNVFLGMGISIFKLSGLGNDPFSGMVMALADTSGIAYARFLILLNLILFVVQLIWGRRFIGAGTLVNAVLLGYFVTFFYDIWIGLAVEPQLLWQRVVTVAIGVVVCSFGVSLYQTSNVGIAPYDALSLMMKDALPRVSYFWHRMFTDACCALVCFLFGGIIGLGTLVCMFGLGPIIHFFNVYVSEKLLGKHDRPTRRQVIENSDRVM</sequence>
<reference evidence="1" key="1">
    <citation type="submission" date="2024-03" db="EMBL/GenBank/DDBJ databases">
        <title>Whole genome sequecning of epiphytes from Marcgravia umbellata leaves.</title>
        <authorList>
            <person name="Kumar G."/>
            <person name="Savka M.A."/>
        </authorList>
    </citation>
    <scope>NUCLEOTIDE SEQUENCE</scope>
    <source>
        <strain evidence="1">RIT_BL5</strain>
    </source>
</reference>
<name>A0ACC6PDM3_9BACL</name>
<proteinExistence type="predicted"/>
<accession>A0ACC6PDM3</accession>
<evidence type="ECO:0000313" key="2">
    <source>
        <dbReference type="Proteomes" id="UP001380953"/>
    </source>
</evidence>
<comment type="caution">
    <text evidence="1">The sequence shown here is derived from an EMBL/GenBank/DDBJ whole genome shotgun (WGS) entry which is preliminary data.</text>
</comment>
<keyword evidence="2" id="KW-1185">Reference proteome</keyword>
<gene>
    <name evidence="1" type="ORF">WKI47_13820</name>
</gene>
<dbReference type="Proteomes" id="UP001380953">
    <property type="component" value="Unassembled WGS sequence"/>
</dbReference>
<protein>
    <submittedName>
        <fullName evidence="1">Uncharacterized protein</fullName>
    </submittedName>
</protein>